<feature type="transmembrane region" description="Helical" evidence="1">
    <location>
        <begin position="159"/>
        <end position="180"/>
    </location>
</feature>
<sequence length="185" mass="22489">MSYKEYWERIFDNNDKFNSLVDSYWQEYSSFGNWQFWVVVFLMVFPLLLLIFMVDRKRIFELFFFGYTVHILWTYIDIILERHNYLVHTYFLLPQLPFALNLTASTLPVGFLLVYQYCTEKKKNFYLYTVILSAIFTFGFATIESYLGLVEFRKGMNQFFLFLLDLGIVLVSFWFTRILLKIKER</sequence>
<keyword evidence="1" id="KW-0472">Membrane</keyword>
<reference evidence="2 3" key="1">
    <citation type="submission" date="2020-08" db="EMBL/GenBank/DDBJ databases">
        <title>Genomic Encyclopedia of Type Strains, Phase IV (KMG-IV): sequencing the most valuable type-strain genomes for metagenomic binning, comparative biology and taxonomic classification.</title>
        <authorList>
            <person name="Goeker M."/>
        </authorList>
    </citation>
    <scope>NUCLEOTIDE SEQUENCE [LARGE SCALE GENOMIC DNA]</scope>
    <source>
        <strain evidence="2 3">DSM 19612</strain>
    </source>
</reference>
<evidence type="ECO:0000256" key="1">
    <source>
        <dbReference type="SAM" id="Phobius"/>
    </source>
</evidence>
<accession>A0A841PU71</accession>
<feature type="transmembrane region" description="Helical" evidence="1">
    <location>
        <begin position="59"/>
        <end position="76"/>
    </location>
</feature>
<evidence type="ECO:0000313" key="3">
    <source>
        <dbReference type="Proteomes" id="UP000581688"/>
    </source>
</evidence>
<feature type="transmembrane region" description="Helical" evidence="1">
    <location>
        <begin position="34"/>
        <end position="52"/>
    </location>
</feature>
<dbReference type="AlphaFoldDB" id="A0A841PU71"/>
<keyword evidence="3" id="KW-1185">Reference proteome</keyword>
<dbReference type="EMBL" id="JACHGH010000002">
    <property type="protein sequence ID" value="MBB6452399.1"/>
    <property type="molecule type" value="Genomic_DNA"/>
</dbReference>
<organism evidence="2 3">
    <name type="scientific">Salirhabdus euzebyi</name>
    <dbReference type="NCBI Taxonomy" id="394506"/>
    <lineage>
        <taxon>Bacteria</taxon>
        <taxon>Bacillati</taxon>
        <taxon>Bacillota</taxon>
        <taxon>Bacilli</taxon>
        <taxon>Bacillales</taxon>
        <taxon>Bacillaceae</taxon>
        <taxon>Salirhabdus</taxon>
    </lineage>
</organism>
<feature type="transmembrane region" description="Helical" evidence="1">
    <location>
        <begin position="125"/>
        <end position="147"/>
    </location>
</feature>
<comment type="caution">
    <text evidence="2">The sequence shown here is derived from an EMBL/GenBank/DDBJ whole genome shotgun (WGS) entry which is preliminary data.</text>
</comment>
<protein>
    <submittedName>
        <fullName evidence="2">Uncharacterized protein</fullName>
    </submittedName>
</protein>
<name>A0A841PU71_9BACI</name>
<evidence type="ECO:0000313" key="2">
    <source>
        <dbReference type="EMBL" id="MBB6452399.1"/>
    </source>
</evidence>
<feature type="transmembrane region" description="Helical" evidence="1">
    <location>
        <begin position="96"/>
        <end position="118"/>
    </location>
</feature>
<gene>
    <name evidence="2" type="ORF">HNQ94_000844</name>
</gene>
<keyword evidence="1" id="KW-1133">Transmembrane helix</keyword>
<keyword evidence="1" id="KW-0812">Transmembrane</keyword>
<dbReference type="Proteomes" id="UP000581688">
    <property type="component" value="Unassembled WGS sequence"/>
</dbReference>
<dbReference type="RefSeq" id="WP_174494939.1">
    <property type="nucleotide sequence ID" value="NZ_CADDWK010000002.1"/>
</dbReference>
<proteinExistence type="predicted"/>